<feature type="signal peptide" evidence="1">
    <location>
        <begin position="1"/>
        <end position="18"/>
    </location>
</feature>
<reference evidence="2 3" key="1">
    <citation type="submission" date="2019-05" db="EMBL/GenBank/DDBJ databases">
        <title>Burkholderia sp. DHOD12, isolated from subtropical forest soil.</title>
        <authorList>
            <person name="Gao Z.-H."/>
            <person name="Qiu L.-H."/>
        </authorList>
    </citation>
    <scope>NUCLEOTIDE SEQUENCE [LARGE SCALE GENOMIC DNA]</scope>
    <source>
        <strain evidence="2 3">DHOD12</strain>
    </source>
</reference>
<dbReference type="AlphaFoldDB" id="A0A4P8J373"/>
<proteinExistence type="predicted"/>
<dbReference type="Proteomes" id="UP000298656">
    <property type="component" value="Chromosome 2"/>
</dbReference>
<protein>
    <submittedName>
        <fullName evidence="2">Uncharacterized protein</fullName>
    </submittedName>
</protein>
<dbReference type="OrthoDB" id="9133021at2"/>
<dbReference type="EMBL" id="CP040078">
    <property type="protein sequence ID" value="QCP54264.1"/>
    <property type="molecule type" value="Genomic_DNA"/>
</dbReference>
<evidence type="ECO:0000256" key="1">
    <source>
        <dbReference type="SAM" id="SignalP"/>
    </source>
</evidence>
<organism evidence="2 3">
    <name type="scientific">Trinickia violacea</name>
    <dbReference type="NCBI Taxonomy" id="2571746"/>
    <lineage>
        <taxon>Bacteria</taxon>
        <taxon>Pseudomonadati</taxon>
        <taxon>Pseudomonadota</taxon>
        <taxon>Betaproteobacteria</taxon>
        <taxon>Burkholderiales</taxon>
        <taxon>Burkholderiaceae</taxon>
        <taxon>Trinickia</taxon>
    </lineage>
</organism>
<keyword evidence="3" id="KW-1185">Reference proteome</keyword>
<evidence type="ECO:0000313" key="2">
    <source>
        <dbReference type="EMBL" id="QCP54264.1"/>
    </source>
</evidence>
<evidence type="ECO:0000313" key="3">
    <source>
        <dbReference type="Proteomes" id="UP000298656"/>
    </source>
</evidence>
<name>A0A4P8J373_9BURK</name>
<dbReference type="RefSeq" id="WP_137337032.1">
    <property type="nucleotide sequence ID" value="NZ_CP040078.1"/>
</dbReference>
<accession>A0A4P8J373</accession>
<feature type="chain" id="PRO_5020762910" evidence="1">
    <location>
        <begin position="19"/>
        <end position="116"/>
    </location>
</feature>
<sequence length="116" mass="12287">MLRALGVMLLVGCSVANAGEHYVEVWNPPEARQAPHAGSHAAVKPKAHHVSATIRTAKVKPNHVAASTLKPAKHAHAVRTLTWNASPQARDLPPLLTPEGNVLRVGAQGAQPQVTR</sequence>
<dbReference type="KEGG" id="tvl:FAZ95_35445"/>
<keyword evidence="1" id="KW-0732">Signal</keyword>
<gene>
    <name evidence="2" type="ORF">FAZ95_35445</name>
</gene>